<evidence type="ECO:0000259" key="1">
    <source>
        <dbReference type="PROSITE" id="PS50943"/>
    </source>
</evidence>
<dbReference type="Pfam" id="PF13560">
    <property type="entry name" value="HTH_31"/>
    <property type="match status" value="1"/>
</dbReference>
<dbReference type="InterPro" id="IPR001387">
    <property type="entry name" value="Cro/C1-type_HTH"/>
</dbReference>
<dbReference type="GO" id="GO:0003677">
    <property type="term" value="F:DNA binding"/>
    <property type="evidence" value="ECO:0007669"/>
    <property type="project" value="InterPro"/>
</dbReference>
<dbReference type="PANTHER" id="PTHR35010:SF4">
    <property type="entry name" value="BLL5781 PROTEIN"/>
    <property type="match status" value="1"/>
</dbReference>
<dbReference type="InterPro" id="IPR041413">
    <property type="entry name" value="MLTR_LBD"/>
</dbReference>
<dbReference type="Proteomes" id="UP000034664">
    <property type="component" value="Unassembled WGS sequence"/>
</dbReference>
<reference evidence="2 3" key="1">
    <citation type="journal article" date="2015" name="Nature">
        <title>rRNA introns, odd ribosomes, and small enigmatic genomes across a large radiation of phyla.</title>
        <authorList>
            <person name="Brown C.T."/>
            <person name="Hug L.A."/>
            <person name="Thomas B.C."/>
            <person name="Sharon I."/>
            <person name="Castelle C.J."/>
            <person name="Singh A."/>
            <person name="Wilkins M.J."/>
            <person name="Williams K.H."/>
            <person name="Banfield J.F."/>
        </authorList>
    </citation>
    <scope>NUCLEOTIDE SEQUENCE [LARGE SCALE GENOMIC DNA]</scope>
</reference>
<organism evidence="2 3">
    <name type="scientific">Candidatus Roizmanbacteria bacterium GW2011_GWB1_40_7</name>
    <dbReference type="NCBI Taxonomy" id="1618482"/>
    <lineage>
        <taxon>Bacteria</taxon>
        <taxon>Candidatus Roizmaniibacteriota</taxon>
    </lineage>
</organism>
<comment type="caution">
    <text evidence="2">The sequence shown here is derived from an EMBL/GenBank/DDBJ whole genome shotgun (WGS) entry which is preliminary data.</text>
</comment>
<dbReference type="AlphaFoldDB" id="A0A0G0VFP5"/>
<dbReference type="SMART" id="SM00530">
    <property type="entry name" value="HTH_XRE"/>
    <property type="match status" value="1"/>
</dbReference>
<feature type="domain" description="HTH cro/C1-type" evidence="1">
    <location>
        <begin position="9"/>
        <end position="65"/>
    </location>
</feature>
<dbReference type="PANTHER" id="PTHR35010">
    <property type="entry name" value="BLL4672 PROTEIN-RELATED"/>
    <property type="match status" value="1"/>
</dbReference>
<dbReference type="EMBL" id="LBZM01000042">
    <property type="protein sequence ID" value="KKR70880.1"/>
    <property type="molecule type" value="Genomic_DNA"/>
</dbReference>
<dbReference type="Gene3D" id="1.10.260.40">
    <property type="entry name" value="lambda repressor-like DNA-binding domains"/>
    <property type="match status" value="1"/>
</dbReference>
<evidence type="ECO:0000313" key="2">
    <source>
        <dbReference type="EMBL" id="KKR70880.1"/>
    </source>
</evidence>
<dbReference type="Pfam" id="PF17765">
    <property type="entry name" value="MLTR_LBD"/>
    <property type="match status" value="1"/>
</dbReference>
<accession>A0A0G0VFP5</accession>
<dbReference type="Gene3D" id="3.30.450.180">
    <property type="match status" value="1"/>
</dbReference>
<dbReference type="InterPro" id="IPR010982">
    <property type="entry name" value="Lambda_DNA-bd_dom_sf"/>
</dbReference>
<sequence>MSATLGGLLKDYRLQKNISQLEISFAVGWKEPSRLSRIEQGRVGRPKRELLNRIMDAMKLDEEERGRLLLGGGYLPTNEEISKVRKQIDSFIMGWKFPIVVYDFSRRVVFENKVADHVYGLSKHYKKTGDNKYPNILEILFDENYSQNTRFKGKKDYSVWSTHLTSVLAQFMKVQRDRTKEKWYTDLIKKMMNNDLFRTHWEKARSTIHTSKVVNYFQETDAVPEDSRLRLTFNLFTIPVQTDLRFEVEFYTPANLETFKYFEKK</sequence>
<evidence type="ECO:0000313" key="3">
    <source>
        <dbReference type="Proteomes" id="UP000034664"/>
    </source>
</evidence>
<protein>
    <recommendedName>
        <fullName evidence="1">HTH cro/C1-type domain-containing protein</fullName>
    </recommendedName>
</protein>
<dbReference type="PROSITE" id="PS50943">
    <property type="entry name" value="HTH_CROC1"/>
    <property type="match status" value="1"/>
</dbReference>
<gene>
    <name evidence="2" type="ORF">UU14_C0042G0002</name>
</gene>
<dbReference type="SUPFAM" id="SSF47413">
    <property type="entry name" value="lambda repressor-like DNA-binding domains"/>
    <property type="match status" value="1"/>
</dbReference>
<dbReference type="CDD" id="cd00093">
    <property type="entry name" value="HTH_XRE"/>
    <property type="match status" value="1"/>
</dbReference>
<name>A0A0G0VFP5_9BACT</name>
<proteinExistence type="predicted"/>